<dbReference type="Gene3D" id="3.40.50.1360">
    <property type="match status" value="1"/>
</dbReference>
<dbReference type="InterPro" id="IPR004547">
    <property type="entry name" value="Glucosamine6P_isomerase"/>
</dbReference>
<organism evidence="3 4">
    <name type="scientific">Dyadobacter beijingensis</name>
    <dbReference type="NCBI Taxonomy" id="365489"/>
    <lineage>
        <taxon>Bacteria</taxon>
        <taxon>Pseudomonadati</taxon>
        <taxon>Bacteroidota</taxon>
        <taxon>Cytophagia</taxon>
        <taxon>Cytophagales</taxon>
        <taxon>Spirosomataceae</taxon>
        <taxon>Dyadobacter</taxon>
    </lineage>
</organism>
<dbReference type="Pfam" id="PF01182">
    <property type="entry name" value="Glucosamine_iso"/>
    <property type="match status" value="1"/>
</dbReference>
<reference evidence="4" key="1">
    <citation type="journal article" date="2019" name="Int. J. Syst. Evol. Microbiol.">
        <title>The Global Catalogue of Microorganisms (GCM) 10K type strain sequencing project: providing services to taxonomists for standard genome sequencing and annotation.</title>
        <authorList>
            <consortium name="The Broad Institute Genomics Platform"/>
            <consortium name="The Broad Institute Genome Sequencing Center for Infectious Disease"/>
            <person name="Wu L."/>
            <person name="Ma J."/>
        </authorList>
    </citation>
    <scope>NUCLEOTIDE SEQUENCE [LARGE SCALE GENOMIC DNA]</scope>
    <source>
        <strain evidence="4">CGMCC 1.6375</strain>
    </source>
</reference>
<evidence type="ECO:0000259" key="2">
    <source>
        <dbReference type="Pfam" id="PF01182"/>
    </source>
</evidence>
<evidence type="ECO:0000313" key="3">
    <source>
        <dbReference type="EMBL" id="GGN12458.1"/>
    </source>
</evidence>
<dbReference type="InterPro" id="IPR037171">
    <property type="entry name" value="NagB/RpiA_transferase-like"/>
</dbReference>
<dbReference type="RefSeq" id="WP_019945272.1">
    <property type="nucleotide sequence ID" value="NZ_BMLI01000004.1"/>
</dbReference>
<keyword evidence="4" id="KW-1185">Reference proteome</keyword>
<comment type="caution">
    <text evidence="3">The sequence shown here is derived from an EMBL/GenBank/DDBJ whole genome shotgun (WGS) entry which is preliminary data.</text>
</comment>
<proteinExistence type="predicted"/>
<protein>
    <submittedName>
        <fullName evidence="3">Glucosamine-6-phosphate deaminase</fullName>
    </submittedName>
</protein>
<accession>A0ABQ2II83</accession>
<feature type="domain" description="Glucosamine/galactosamine-6-phosphate isomerase" evidence="2">
    <location>
        <begin position="22"/>
        <end position="225"/>
    </location>
</feature>
<dbReference type="EMBL" id="BMLI01000004">
    <property type="protein sequence ID" value="GGN12458.1"/>
    <property type="molecule type" value="Genomic_DNA"/>
</dbReference>
<dbReference type="PANTHER" id="PTHR11280">
    <property type="entry name" value="GLUCOSAMINE-6-PHOSPHATE ISOMERASE"/>
    <property type="match status" value="1"/>
</dbReference>
<keyword evidence="1" id="KW-0378">Hydrolase</keyword>
<dbReference type="Proteomes" id="UP000632339">
    <property type="component" value="Unassembled WGS sequence"/>
</dbReference>
<dbReference type="InterPro" id="IPR006148">
    <property type="entry name" value="Glc/Gal-6P_isomerase"/>
</dbReference>
<evidence type="ECO:0000256" key="1">
    <source>
        <dbReference type="ARBA" id="ARBA00022801"/>
    </source>
</evidence>
<name>A0ABQ2II83_9BACT</name>
<evidence type="ECO:0000313" key="4">
    <source>
        <dbReference type="Proteomes" id="UP000632339"/>
    </source>
</evidence>
<dbReference type="SUPFAM" id="SSF100950">
    <property type="entry name" value="NagB/RpiA/CoA transferase-like"/>
    <property type="match status" value="1"/>
</dbReference>
<dbReference type="PANTHER" id="PTHR11280:SF5">
    <property type="entry name" value="GLUCOSAMINE-6-PHOSPHATE ISOMERASE"/>
    <property type="match status" value="1"/>
</dbReference>
<gene>
    <name evidence="3" type="ORF">GCM10010967_55680</name>
</gene>
<sequence>MKITICKSEHEFNVTAAWRIIAQMLEKPDAVIGLSTGQTTIDMHAIVSDIHRQYPFDVSRITLFNVDELTNLPREYAGSCYTMILNQIAGPLGIPEENFIMPPTLSDDFGREARLFEDRLAARGGADLQMLGLGMNGHIGINQPGTPFESETWVSPMDPDFEARVRRETQVPEGTILGGLTRGIRNIMHTRKLILIAKGTHKAEMVKKAIMGPVTTDIPASIVQMHPNCEILLDADAGALIADSAGLR</sequence>